<evidence type="ECO:0000256" key="3">
    <source>
        <dbReference type="ARBA" id="ARBA00022500"/>
    </source>
</evidence>
<feature type="domain" description="Methyl-accepting transducer" evidence="11">
    <location>
        <begin position="672"/>
        <end position="905"/>
    </location>
</feature>
<dbReference type="AlphaFoldDB" id="A0A4U8YU63"/>
<evidence type="ECO:0000256" key="5">
    <source>
        <dbReference type="ARBA" id="ARBA00022989"/>
    </source>
</evidence>
<proteinExistence type="inferred from homology"/>
<evidence type="ECO:0000256" key="6">
    <source>
        <dbReference type="ARBA" id="ARBA00023136"/>
    </source>
</evidence>
<keyword evidence="5" id="KW-1133">Transmembrane helix</keyword>
<keyword evidence="14" id="KW-1185">Reference proteome</keyword>
<dbReference type="InterPro" id="IPR004090">
    <property type="entry name" value="Chemotax_Me-accpt_rcpt"/>
</dbReference>
<dbReference type="Gene3D" id="3.30.450.20">
    <property type="entry name" value="PAS domain"/>
    <property type="match status" value="1"/>
</dbReference>
<dbReference type="SMART" id="SM00283">
    <property type="entry name" value="MA"/>
    <property type="match status" value="1"/>
</dbReference>
<dbReference type="Pfam" id="PF02743">
    <property type="entry name" value="dCache_1"/>
    <property type="match status" value="1"/>
</dbReference>
<evidence type="ECO:0000256" key="2">
    <source>
        <dbReference type="ARBA" id="ARBA00022475"/>
    </source>
</evidence>
<organism evidence="13 14">
    <name type="scientific">Desulfoluna butyratoxydans</name>
    <dbReference type="NCBI Taxonomy" id="231438"/>
    <lineage>
        <taxon>Bacteria</taxon>
        <taxon>Pseudomonadati</taxon>
        <taxon>Thermodesulfobacteriota</taxon>
        <taxon>Desulfobacteria</taxon>
        <taxon>Desulfobacterales</taxon>
        <taxon>Desulfolunaceae</taxon>
        <taxon>Desulfoluna</taxon>
    </lineage>
</organism>
<comment type="subcellular location">
    <subcellularLocation>
        <location evidence="1">Cell membrane</location>
        <topology evidence="1">Multi-pass membrane protein</topology>
    </subcellularLocation>
</comment>
<dbReference type="InterPro" id="IPR004089">
    <property type="entry name" value="MCPsignal_dom"/>
</dbReference>
<accession>A0A4U8YU63</accession>
<keyword evidence="3" id="KW-0145">Chemotaxis</keyword>
<name>A0A4U8YU63_9BACT</name>
<evidence type="ECO:0000259" key="11">
    <source>
        <dbReference type="PROSITE" id="PS50111"/>
    </source>
</evidence>
<feature type="region of interest" description="Disordered" evidence="10">
    <location>
        <begin position="733"/>
        <end position="752"/>
    </location>
</feature>
<dbReference type="GO" id="GO:0004888">
    <property type="term" value="F:transmembrane signaling receptor activity"/>
    <property type="evidence" value="ECO:0007669"/>
    <property type="project" value="InterPro"/>
</dbReference>
<dbReference type="Proteomes" id="UP000507962">
    <property type="component" value="Unassembled WGS sequence"/>
</dbReference>
<feature type="compositionally biased region" description="Basic and acidic residues" evidence="10">
    <location>
        <begin position="733"/>
        <end position="751"/>
    </location>
</feature>
<dbReference type="PROSITE" id="PS50885">
    <property type="entry name" value="HAMP"/>
    <property type="match status" value="1"/>
</dbReference>
<dbReference type="Pfam" id="PF00672">
    <property type="entry name" value="HAMP"/>
    <property type="match status" value="1"/>
</dbReference>
<dbReference type="SUPFAM" id="SSF58104">
    <property type="entry name" value="Methyl-accepting chemotaxis protein (MCP) signaling domain"/>
    <property type="match status" value="1"/>
</dbReference>
<sequence length="945" mass="100439">MLKNIKLGPKLVSVFLLVGVIPLLLVTFLLADRADTALARQAFDQLTSLRSVKKKQVEAYWTEKQNHMQTLLEVVDANYQAAFDKLDSIQELKRSWVESFFKGVRQDITVLSVGSDVNRALFGFLSYGLNQGVEADGSFPVETPAYQAIRNRVSGPLTEFARTRGYSDLLLMDARSGHVVFSVAMEPDLGTNLLSGPHRDQGLSELFRRVVASGKTAVSDFSPYGPSGGAQAAFIGAPIRNADGDIAGVVALQVPHDQVNAIVQQKSGMGSSGETYLVGRRGDRTAFRSDMLTMGDGAYVIGAPIDTPYIRMVMEGKSERGVYTDSRGKLVMVAADPLSIPGLSWGCVTKVDMEEAITPGDTEGQGDFYARFTREYGYYDLFLIHPQGSIFYSVTHEADFNTNILTGPYADSGLGRLTRKAMDTNQFAMEDFSPYAPSNGEPAAFIAQSVVHGGNVELVVALQLSIHRINTIMQQQEGLGQSGETYLVGSDRLMRSDSRLAPETHSVKASFADPPSGSVNTEAVNRALAGNSDTRIIHDYNGNPVLSAWSPVSLGDITWAIIAEMDESEALAAVTAMQRLALLMAAVATGLVILAGTLLARSIAKPVAGAATYAETLSKGDFSTTLDIHRNDEVGQLIRGLNGTAESLRTMVGRVIDGVGVLEHTATDLAGISDETTRDAADTNDRSSTVAGAAEELSTGLSGVAAAMEQSTTNIGSVATATEQLNSTITEVARRSEEARSTSDSAVEKARTSSARIGDLANAADNIGQVTDVIAEISQQINLLALNATIEAARAGESGKGFAVVANEIKDLAAQTADATQQIKERIDEVQDSSASTIEEMEGVTRVIETIHDTVGSIATAIEEQSIATGEIAENISQASQGIDEVNEGIAGSSLAAGEITRDIAGVHAAAGSIDAASRRTRERVSELESLTAELTQMSQAFKIN</sequence>
<dbReference type="PROSITE" id="PS50111">
    <property type="entry name" value="CHEMOTAXIS_TRANSDUC_2"/>
    <property type="match status" value="1"/>
</dbReference>
<dbReference type="Pfam" id="PF00015">
    <property type="entry name" value="MCPsignal"/>
    <property type="match status" value="1"/>
</dbReference>
<dbReference type="CDD" id="cd06225">
    <property type="entry name" value="HAMP"/>
    <property type="match status" value="1"/>
</dbReference>
<evidence type="ECO:0000256" key="8">
    <source>
        <dbReference type="ARBA" id="ARBA00029447"/>
    </source>
</evidence>
<dbReference type="GO" id="GO:0005886">
    <property type="term" value="C:plasma membrane"/>
    <property type="evidence" value="ECO:0007669"/>
    <property type="project" value="UniProtKB-SubCell"/>
</dbReference>
<feature type="domain" description="HAMP" evidence="12">
    <location>
        <begin position="601"/>
        <end position="653"/>
    </location>
</feature>
<dbReference type="GO" id="GO:0007165">
    <property type="term" value="P:signal transduction"/>
    <property type="evidence" value="ECO:0007669"/>
    <property type="project" value="UniProtKB-KW"/>
</dbReference>
<dbReference type="PRINTS" id="PR00260">
    <property type="entry name" value="CHEMTRNSDUCR"/>
</dbReference>
<dbReference type="Gene3D" id="1.10.287.950">
    <property type="entry name" value="Methyl-accepting chemotaxis protein"/>
    <property type="match status" value="1"/>
</dbReference>
<dbReference type="CDD" id="cd18773">
    <property type="entry name" value="PDC1_HK_sensor"/>
    <property type="match status" value="1"/>
</dbReference>
<keyword evidence="2" id="KW-1003">Cell membrane</keyword>
<keyword evidence="6" id="KW-0472">Membrane</keyword>
<dbReference type="PANTHER" id="PTHR32089">
    <property type="entry name" value="METHYL-ACCEPTING CHEMOTAXIS PROTEIN MCPB"/>
    <property type="match status" value="1"/>
</dbReference>
<dbReference type="GO" id="GO:0006935">
    <property type="term" value="P:chemotaxis"/>
    <property type="evidence" value="ECO:0007669"/>
    <property type="project" value="UniProtKB-KW"/>
</dbReference>
<evidence type="ECO:0000259" key="12">
    <source>
        <dbReference type="PROSITE" id="PS50885"/>
    </source>
</evidence>
<reference evidence="13 14" key="1">
    <citation type="submission" date="2019-03" db="EMBL/GenBank/DDBJ databases">
        <authorList>
            <person name="Nijsse B."/>
        </authorList>
    </citation>
    <scope>NUCLEOTIDE SEQUENCE [LARGE SCALE GENOMIC DNA]</scope>
    <source>
        <strain evidence="13">Desulfoluna butyratoxydans MSL71</strain>
    </source>
</reference>
<evidence type="ECO:0000256" key="10">
    <source>
        <dbReference type="SAM" id="MobiDB-lite"/>
    </source>
</evidence>
<evidence type="ECO:0000313" key="13">
    <source>
        <dbReference type="EMBL" id="VFQ46939.1"/>
    </source>
</evidence>
<dbReference type="InterPro" id="IPR033479">
    <property type="entry name" value="dCache_1"/>
</dbReference>
<dbReference type="PANTHER" id="PTHR32089:SF112">
    <property type="entry name" value="LYSOZYME-LIKE PROTEIN-RELATED"/>
    <property type="match status" value="1"/>
</dbReference>
<evidence type="ECO:0000256" key="4">
    <source>
        <dbReference type="ARBA" id="ARBA00022692"/>
    </source>
</evidence>
<evidence type="ECO:0000256" key="7">
    <source>
        <dbReference type="ARBA" id="ARBA00023224"/>
    </source>
</evidence>
<dbReference type="RefSeq" id="WP_180145754.1">
    <property type="nucleotide sequence ID" value="NZ_CAADHO010000012.1"/>
</dbReference>
<dbReference type="EMBL" id="CAADHO010000012">
    <property type="protein sequence ID" value="VFQ46939.1"/>
    <property type="molecule type" value="Genomic_DNA"/>
</dbReference>
<dbReference type="CDD" id="cd11386">
    <property type="entry name" value="MCP_signal"/>
    <property type="match status" value="1"/>
</dbReference>
<keyword evidence="7 9" id="KW-0807">Transducer</keyword>
<comment type="similarity">
    <text evidence="8">Belongs to the methyl-accepting chemotaxis (MCP) protein family.</text>
</comment>
<dbReference type="InterPro" id="IPR003660">
    <property type="entry name" value="HAMP_dom"/>
</dbReference>
<evidence type="ECO:0000256" key="1">
    <source>
        <dbReference type="ARBA" id="ARBA00004651"/>
    </source>
</evidence>
<dbReference type="SMART" id="SM00304">
    <property type="entry name" value="HAMP"/>
    <property type="match status" value="1"/>
</dbReference>
<evidence type="ECO:0000256" key="9">
    <source>
        <dbReference type="PROSITE-ProRule" id="PRU00284"/>
    </source>
</evidence>
<keyword evidence="4" id="KW-0812">Transmembrane</keyword>
<gene>
    <name evidence="13" type="ORF">MSL71_46210</name>
</gene>
<evidence type="ECO:0000313" key="14">
    <source>
        <dbReference type="Proteomes" id="UP000507962"/>
    </source>
</evidence>
<protein>
    <submittedName>
        <fullName evidence="13">Double cache domain 1</fullName>
    </submittedName>
</protein>